<dbReference type="Gene3D" id="3.30.300.30">
    <property type="match status" value="1"/>
</dbReference>
<keyword evidence="2" id="KW-0436">Ligase</keyword>
<name>A0ABW6G0P2_9PSEU</name>
<comment type="similarity">
    <text evidence="1">Belongs to the ATP-dependent AMP-binding enzyme family.</text>
</comment>
<feature type="domain" description="AMP-dependent synthetase/ligase" evidence="4">
    <location>
        <begin position="76"/>
        <end position="438"/>
    </location>
</feature>
<evidence type="ECO:0000256" key="3">
    <source>
        <dbReference type="SAM" id="MobiDB-lite"/>
    </source>
</evidence>
<evidence type="ECO:0000256" key="2">
    <source>
        <dbReference type="ARBA" id="ARBA00022598"/>
    </source>
</evidence>
<dbReference type="EMBL" id="JBHXCV010000003">
    <property type="protein sequence ID" value="MFD6792771.1"/>
    <property type="molecule type" value="Genomic_DNA"/>
</dbReference>
<dbReference type="SUPFAM" id="SSF56801">
    <property type="entry name" value="Acetyl-CoA synthetase-like"/>
    <property type="match status" value="1"/>
</dbReference>
<feature type="region of interest" description="Disordered" evidence="3">
    <location>
        <begin position="1"/>
        <end position="41"/>
    </location>
</feature>
<dbReference type="PROSITE" id="PS00455">
    <property type="entry name" value="AMP_BINDING"/>
    <property type="match status" value="1"/>
</dbReference>
<gene>
    <name evidence="6" type="ORF">ACFWGY_05490</name>
</gene>
<feature type="domain" description="AMP-binding enzyme C-terminal" evidence="5">
    <location>
        <begin position="488"/>
        <end position="561"/>
    </location>
</feature>
<dbReference type="PANTHER" id="PTHR43201">
    <property type="entry name" value="ACYL-COA SYNTHETASE"/>
    <property type="match status" value="1"/>
</dbReference>
<dbReference type="PANTHER" id="PTHR43201:SF5">
    <property type="entry name" value="MEDIUM-CHAIN ACYL-COA LIGASE ACSF2, MITOCHONDRIAL"/>
    <property type="match status" value="1"/>
</dbReference>
<sequence length="600" mass="65386">MTESPPTPAQGTSPAPSSAARGSSPDFSTGAPGHPALPSRTHSTVFACPHRETESPGTEFPLTCHHVSTPVVDLLNQVAARPEAPLLTWEEPDGTIATWSYRGFARRARACAALLQAKGVAAGERVALVCRNSAQRQAWQYGIWWLGAVEVSVNYDLAGDLLAAVLNDSEPSLIVLDAEFKAAVAGCYRRIDTARHLETLADFPPEDAHCPRLPESPAATRLDEIAHAVEADALCSLIYTSGTTGPSKGVMLPAGYPTANGHTIAHVAGLTSEDTGYFVLPFFHADFHVVFSAVILSGGSVAIRPKFSANRFWSEVTRFGVTWTWTVGFLFSAIRSQGADAATDTPLRRIIGAPIPDGTYEYFEDQLGIDILTLYGQTEADGPLYDTPGRKRRGGIGWPSVGFEVQIHDEHGHELPPDTPGELVYRPKFPHMMMLGYWNRPEATASAWRDLWVRSGDRASMDQEGFVFFHGRMSDSIRRRGENVSVYELESTLRKAPGVEECAAVGVDDDFSGEQEIKVFVVPSGADDEHSHEFTVAAFQNYCRDHVAPYARPKFLQITDSKNIVRSPGTQVVQKHRLLRAVAEEEEATGVPATVYTIDV</sequence>
<dbReference type="InterPro" id="IPR000873">
    <property type="entry name" value="AMP-dep_synth/lig_dom"/>
</dbReference>
<feature type="compositionally biased region" description="Low complexity" evidence="3">
    <location>
        <begin position="13"/>
        <end position="25"/>
    </location>
</feature>
<evidence type="ECO:0000313" key="7">
    <source>
        <dbReference type="Proteomes" id="UP001598673"/>
    </source>
</evidence>
<comment type="caution">
    <text evidence="6">The sequence shown here is derived from an EMBL/GenBank/DDBJ whole genome shotgun (WGS) entry which is preliminary data.</text>
</comment>
<evidence type="ECO:0000313" key="6">
    <source>
        <dbReference type="EMBL" id="MFD6792771.1"/>
    </source>
</evidence>
<dbReference type="InterPro" id="IPR045851">
    <property type="entry name" value="AMP-bd_C_sf"/>
</dbReference>
<dbReference type="InterPro" id="IPR025110">
    <property type="entry name" value="AMP-bd_C"/>
</dbReference>
<dbReference type="Pfam" id="PF13193">
    <property type="entry name" value="AMP-binding_C"/>
    <property type="match status" value="1"/>
</dbReference>
<dbReference type="InterPro" id="IPR042099">
    <property type="entry name" value="ANL_N_sf"/>
</dbReference>
<reference evidence="6 7" key="1">
    <citation type="submission" date="2024-09" db="EMBL/GenBank/DDBJ databases">
        <title>The Natural Products Discovery Center: Release of the First 8490 Sequenced Strains for Exploring Actinobacteria Biosynthetic Diversity.</title>
        <authorList>
            <person name="Kalkreuter E."/>
            <person name="Kautsar S.A."/>
            <person name="Yang D."/>
            <person name="Bader C.D."/>
            <person name="Teijaro C.N."/>
            <person name="Fluegel L."/>
            <person name="Davis C.M."/>
            <person name="Simpson J.R."/>
            <person name="Lauterbach L."/>
            <person name="Steele A.D."/>
            <person name="Gui C."/>
            <person name="Meng S."/>
            <person name="Li G."/>
            <person name="Viehrig K."/>
            <person name="Ye F."/>
            <person name="Su P."/>
            <person name="Kiefer A.F."/>
            <person name="Nichols A."/>
            <person name="Cepeda A.J."/>
            <person name="Yan W."/>
            <person name="Fan B."/>
            <person name="Jiang Y."/>
            <person name="Adhikari A."/>
            <person name="Zheng C.-J."/>
            <person name="Schuster L."/>
            <person name="Cowan T.M."/>
            <person name="Smanski M.J."/>
            <person name="Chevrette M.G."/>
            <person name="De Carvalho L.P.S."/>
            <person name="Shen B."/>
        </authorList>
    </citation>
    <scope>NUCLEOTIDE SEQUENCE [LARGE SCALE GENOMIC DNA]</scope>
    <source>
        <strain evidence="6 7">NPDC060353</strain>
    </source>
</reference>
<dbReference type="Proteomes" id="UP001598673">
    <property type="component" value="Unassembled WGS sequence"/>
</dbReference>
<evidence type="ECO:0000256" key="1">
    <source>
        <dbReference type="ARBA" id="ARBA00006432"/>
    </source>
</evidence>
<accession>A0ABW6G0P2</accession>
<dbReference type="Pfam" id="PF00501">
    <property type="entry name" value="AMP-binding"/>
    <property type="match status" value="1"/>
</dbReference>
<keyword evidence="7" id="KW-1185">Reference proteome</keyword>
<protein>
    <submittedName>
        <fullName evidence="6">AMP-binding protein</fullName>
    </submittedName>
</protein>
<organism evidence="6 7">
    <name type="scientific">Prauserella salsuginis</name>
    <dbReference type="NCBI Taxonomy" id="387889"/>
    <lineage>
        <taxon>Bacteria</taxon>
        <taxon>Bacillati</taxon>
        <taxon>Actinomycetota</taxon>
        <taxon>Actinomycetes</taxon>
        <taxon>Pseudonocardiales</taxon>
        <taxon>Pseudonocardiaceae</taxon>
        <taxon>Prauserella</taxon>
        <taxon>Prauserella salsuginis group</taxon>
    </lineage>
</organism>
<dbReference type="RefSeq" id="WP_258937551.1">
    <property type="nucleotide sequence ID" value="NZ_JANBBF010000012.1"/>
</dbReference>
<dbReference type="InterPro" id="IPR020845">
    <property type="entry name" value="AMP-binding_CS"/>
</dbReference>
<evidence type="ECO:0000259" key="4">
    <source>
        <dbReference type="Pfam" id="PF00501"/>
    </source>
</evidence>
<evidence type="ECO:0000259" key="5">
    <source>
        <dbReference type="Pfam" id="PF13193"/>
    </source>
</evidence>
<dbReference type="Gene3D" id="3.40.50.12780">
    <property type="entry name" value="N-terminal domain of ligase-like"/>
    <property type="match status" value="1"/>
</dbReference>
<proteinExistence type="inferred from homology"/>